<dbReference type="PANTHER" id="PTHR39476">
    <property type="entry name" value="NADH:UBIQUINONE OXIDOREDUCTASE 6.6KD SUBUNIT"/>
    <property type="match status" value="1"/>
</dbReference>
<organism evidence="2 3">
    <name type="scientific">Mortierella isabellina</name>
    <name type="common">Filamentous fungus</name>
    <name type="synonym">Umbelopsis isabellina</name>
    <dbReference type="NCBI Taxonomy" id="91625"/>
    <lineage>
        <taxon>Eukaryota</taxon>
        <taxon>Fungi</taxon>
        <taxon>Fungi incertae sedis</taxon>
        <taxon>Mucoromycota</taxon>
        <taxon>Mucoromycotina</taxon>
        <taxon>Umbelopsidomycetes</taxon>
        <taxon>Umbelopsidales</taxon>
        <taxon>Umbelopsidaceae</taxon>
        <taxon>Umbelopsis</taxon>
    </lineage>
</organism>
<comment type="caution">
    <text evidence="2">The sequence shown here is derived from an EMBL/GenBank/DDBJ whole genome shotgun (WGS) entry which is preliminary data.</text>
</comment>
<keyword evidence="1" id="KW-0472">Membrane</keyword>
<proteinExistence type="predicted"/>
<dbReference type="AlphaFoldDB" id="A0A8H7PYD3"/>
<keyword evidence="1" id="KW-0812">Transmembrane</keyword>
<dbReference type="PANTHER" id="PTHR39476:SF1">
    <property type="entry name" value="NADH DEHYDROGENASE [UBIQUINONE] 1 BETA SUBCOMPLEX SUBUNIT 4"/>
    <property type="match status" value="1"/>
</dbReference>
<accession>A0A8H7PYD3</accession>
<dbReference type="OrthoDB" id="15108at2759"/>
<name>A0A8H7PYD3_MORIS</name>
<evidence type="ECO:0000313" key="2">
    <source>
        <dbReference type="EMBL" id="KAG2182185.1"/>
    </source>
</evidence>
<reference evidence="2" key="1">
    <citation type="submission" date="2020-12" db="EMBL/GenBank/DDBJ databases">
        <title>Metabolic potential, ecology and presence of endohyphal bacteria is reflected in genomic diversity of Mucoromycotina.</title>
        <authorList>
            <person name="Muszewska A."/>
            <person name="Okrasinska A."/>
            <person name="Steczkiewicz K."/>
            <person name="Drgas O."/>
            <person name="Orlowska M."/>
            <person name="Perlinska-Lenart U."/>
            <person name="Aleksandrzak-Piekarczyk T."/>
            <person name="Szatraj K."/>
            <person name="Zielenkiewicz U."/>
            <person name="Pilsyk S."/>
            <person name="Malc E."/>
            <person name="Mieczkowski P."/>
            <person name="Kruszewska J.S."/>
            <person name="Biernat P."/>
            <person name="Pawlowska J."/>
        </authorList>
    </citation>
    <scope>NUCLEOTIDE SEQUENCE</scope>
    <source>
        <strain evidence="2">WA0000067209</strain>
    </source>
</reference>
<evidence type="ECO:0000256" key="1">
    <source>
        <dbReference type="SAM" id="Phobius"/>
    </source>
</evidence>
<keyword evidence="3" id="KW-1185">Reference proteome</keyword>
<sequence>MAGDHNLLKVDPAIERWAHLRENTHLYFGWNKRNVRAALLWMVAVPAGLTFLAYKTDRKWNFAGAETKDQLLQRQPAPASEEDN</sequence>
<keyword evidence="1" id="KW-1133">Transmembrane helix</keyword>
<evidence type="ECO:0008006" key="4">
    <source>
        <dbReference type="Google" id="ProtNLM"/>
    </source>
</evidence>
<feature type="transmembrane region" description="Helical" evidence="1">
    <location>
        <begin position="35"/>
        <end position="54"/>
    </location>
</feature>
<dbReference type="EMBL" id="JAEPQZ010000004">
    <property type="protein sequence ID" value="KAG2182185.1"/>
    <property type="molecule type" value="Genomic_DNA"/>
</dbReference>
<dbReference type="Proteomes" id="UP000654370">
    <property type="component" value="Unassembled WGS sequence"/>
</dbReference>
<evidence type="ECO:0000313" key="3">
    <source>
        <dbReference type="Proteomes" id="UP000654370"/>
    </source>
</evidence>
<protein>
    <recommendedName>
        <fullName evidence="4">NADH dehydrogenase [ubiquinone] 1 beta subcomplex subunit 4</fullName>
    </recommendedName>
</protein>
<gene>
    <name evidence="2" type="ORF">INT43_007112</name>
</gene>